<dbReference type="Pfam" id="PF16053">
    <property type="entry name" value="MRP-S34"/>
    <property type="match status" value="1"/>
</dbReference>
<accession>A0A0P4VTH5</accession>
<reference evidence="1" key="1">
    <citation type="journal article" date="2016" name="PLoS Negl. Trop. Dis.">
        <title>A Deep Insight into the Sialome of Rhodnius neglectus, a Vector of Chagas Disease.</title>
        <authorList>
            <person name="Santiago P.B."/>
            <person name="Assumpcao T.C."/>
            <person name="Araujo C.N."/>
            <person name="Bastos I.M."/>
            <person name="Neves D."/>
            <person name="Silva I.G."/>
            <person name="Charneau S."/>
            <person name="Queiroz R.M."/>
            <person name="Raiol T."/>
            <person name="Oliveira J.V."/>
            <person name="Sousa M.V."/>
            <person name="Calvo E."/>
            <person name="Ribeiro J.M."/>
            <person name="Santana J.M."/>
        </authorList>
    </citation>
    <scope>NUCLEOTIDE SEQUENCE</scope>
    <source>
        <tissue evidence="1">Salivary glands</tissue>
    </source>
</reference>
<dbReference type="GO" id="GO:0003735">
    <property type="term" value="F:structural constituent of ribosome"/>
    <property type="evidence" value="ECO:0007669"/>
    <property type="project" value="InterPro"/>
</dbReference>
<keyword evidence="1" id="KW-0689">Ribosomal protein</keyword>
<name>A0A0P4VTH5_9HEMI</name>
<keyword evidence="1" id="KW-0687">Ribonucleoprotein</keyword>
<proteinExistence type="evidence at transcript level"/>
<evidence type="ECO:0000313" key="1">
    <source>
        <dbReference type="EMBL" id="JAI55290.1"/>
    </source>
</evidence>
<dbReference type="EMBL" id="GDKW01001305">
    <property type="protein sequence ID" value="JAI55290.1"/>
    <property type="molecule type" value="mRNA"/>
</dbReference>
<dbReference type="PANTHER" id="PTHR28589:SF1">
    <property type="entry name" value="SMALL RIBOSOMAL SUBUNIT PROTEIN MS34"/>
    <property type="match status" value="1"/>
</dbReference>
<dbReference type="InterPro" id="IPR032053">
    <property type="entry name" value="Ribosomal_mS34"/>
</dbReference>
<dbReference type="PANTHER" id="PTHR28589">
    <property type="entry name" value="28S RIBOSOMAL PROTEIN S34, MITOCHONDRIAL"/>
    <property type="match status" value="1"/>
</dbReference>
<dbReference type="AlphaFoldDB" id="A0A0P4VTH5"/>
<dbReference type="GO" id="GO:0005840">
    <property type="term" value="C:ribosome"/>
    <property type="evidence" value="ECO:0007669"/>
    <property type="project" value="UniProtKB-KW"/>
</dbReference>
<sequence>MVIKYIGRTTDFSGKTLWELIGNLKNFGVGRLVKRNMFERYKEPCFIRILKVETLENEEGKDRKVRAYVEKVFRGRRYPQVVEMEGTTYKADYRLVPKSEENSLWERVASTKLTERILPDSVPFPPLLSHILEQERSSPGEALRLKLIVKQGPDNFYRICKEGEIPTEEIKKTKFPELYES</sequence>
<dbReference type="GO" id="GO:0005739">
    <property type="term" value="C:mitochondrion"/>
    <property type="evidence" value="ECO:0007669"/>
    <property type="project" value="InterPro"/>
</dbReference>
<organism evidence="1">
    <name type="scientific">Rhodnius neglectus</name>
    <dbReference type="NCBI Taxonomy" id="72488"/>
    <lineage>
        <taxon>Eukaryota</taxon>
        <taxon>Metazoa</taxon>
        <taxon>Ecdysozoa</taxon>
        <taxon>Arthropoda</taxon>
        <taxon>Hexapoda</taxon>
        <taxon>Insecta</taxon>
        <taxon>Pterygota</taxon>
        <taxon>Neoptera</taxon>
        <taxon>Paraneoptera</taxon>
        <taxon>Hemiptera</taxon>
        <taxon>Heteroptera</taxon>
        <taxon>Panheteroptera</taxon>
        <taxon>Cimicomorpha</taxon>
        <taxon>Reduviidae</taxon>
        <taxon>Triatominae</taxon>
        <taxon>Rhodnius</taxon>
    </lineage>
</organism>
<protein>
    <submittedName>
        <fullName evidence="1">Putative mitochondrial ribosomal protein</fullName>
    </submittedName>
</protein>